<comment type="caution">
    <text evidence="3">The sequence shown here is derived from an EMBL/GenBank/DDBJ whole genome shotgun (WGS) entry which is preliminary data.</text>
</comment>
<dbReference type="PANTHER" id="PTHR43682">
    <property type="entry name" value="LACTATE UTILIZATION PROTEIN C"/>
    <property type="match status" value="1"/>
</dbReference>
<keyword evidence="4" id="KW-1185">Reference proteome</keyword>
<dbReference type="Pfam" id="PF02589">
    <property type="entry name" value="LUD_dom"/>
    <property type="match status" value="1"/>
</dbReference>
<accession>A0A4R2LE34</accession>
<feature type="domain" description="LUD" evidence="2">
    <location>
        <begin position="120"/>
        <end position="216"/>
    </location>
</feature>
<feature type="region of interest" description="Disordered" evidence="1">
    <location>
        <begin position="1"/>
        <end position="23"/>
    </location>
</feature>
<dbReference type="Gene3D" id="3.40.50.10420">
    <property type="entry name" value="NagB/RpiA/CoA transferase-like"/>
    <property type="match status" value="1"/>
</dbReference>
<dbReference type="InterPro" id="IPR003741">
    <property type="entry name" value="LUD_dom"/>
</dbReference>
<evidence type="ECO:0000313" key="3">
    <source>
        <dbReference type="EMBL" id="TCO77595.1"/>
    </source>
</evidence>
<protein>
    <submittedName>
        <fullName evidence="3">L-lactate dehydrogenase complex protein LldG</fullName>
    </submittedName>
</protein>
<dbReference type="RefSeq" id="WP_117314439.1">
    <property type="nucleotide sequence ID" value="NZ_QQSW01000001.1"/>
</dbReference>
<sequence length="241" mass="25789">MEDDHGAQSAIEARIRNSSRRADPADIAHELQAIGRGPAARARHTDRHVTFLANVLNNHGDARGVENRSGAVACIGDYVARRFGQRKVVAGKDARLAALPWREAGLLPRFGVVESGDKVSVSYARRAIAETGSIVLESGRDSPVSNSLLAENHIVLVDAVDVFDRLEDAWQSRTADSDAYRPRCLQIISGPSSTADIALNMVYGAQGPKAWLVILIAADGPELARAAQDAAAVRARPVARS</sequence>
<dbReference type="AlphaFoldDB" id="A0A4R2LE34"/>
<dbReference type="SUPFAM" id="SSF100950">
    <property type="entry name" value="NagB/RpiA/CoA transferase-like"/>
    <property type="match status" value="1"/>
</dbReference>
<dbReference type="InterPro" id="IPR024185">
    <property type="entry name" value="FTHF_cligase-like_sf"/>
</dbReference>
<evidence type="ECO:0000256" key="1">
    <source>
        <dbReference type="SAM" id="MobiDB-lite"/>
    </source>
</evidence>
<gene>
    <name evidence="3" type="ORF">EV688_10252</name>
</gene>
<evidence type="ECO:0000313" key="4">
    <source>
        <dbReference type="Proteomes" id="UP000294980"/>
    </source>
</evidence>
<reference evidence="3 4" key="1">
    <citation type="submission" date="2019-03" db="EMBL/GenBank/DDBJ databases">
        <title>Genomic Encyclopedia of Type Strains, Phase IV (KMG-IV): sequencing the most valuable type-strain genomes for metagenomic binning, comparative biology and taxonomic classification.</title>
        <authorList>
            <person name="Goeker M."/>
        </authorList>
    </citation>
    <scope>NUCLEOTIDE SEQUENCE [LARGE SCALE GENOMIC DNA]</scope>
    <source>
        <strain evidence="3 4">DSM 23344</strain>
    </source>
</reference>
<proteinExistence type="predicted"/>
<dbReference type="EMBL" id="SLWX01000002">
    <property type="protein sequence ID" value="TCO77595.1"/>
    <property type="molecule type" value="Genomic_DNA"/>
</dbReference>
<organism evidence="3 4">
    <name type="scientific">Chromatocurvus halotolerans</name>
    <dbReference type="NCBI Taxonomy" id="1132028"/>
    <lineage>
        <taxon>Bacteria</taxon>
        <taxon>Pseudomonadati</taxon>
        <taxon>Pseudomonadota</taxon>
        <taxon>Gammaproteobacteria</taxon>
        <taxon>Cellvibrionales</taxon>
        <taxon>Halieaceae</taxon>
        <taxon>Chromatocurvus</taxon>
    </lineage>
</organism>
<dbReference type="PANTHER" id="PTHR43682:SF1">
    <property type="entry name" value="LACTATE UTILIZATION PROTEIN C"/>
    <property type="match status" value="1"/>
</dbReference>
<name>A0A4R2LE34_9GAMM</name>
<dbReference type="InterPro" id="IPR037171">
    <property type="entry name" value="NagB/RpiA_transferase-like"/>
</dbReference>
<dbReference type="OrthoDB" id="9794157at2"/>
<dbReference type="Proteomes" id="UP000294980">
    <property type="component" value="Unassembled WGS sequence"/>
</dbReference>
<evidence type="ECO:0000259" key="2">
    <source>
        <dbReference type="Pfam" id="PF02589"/>
    </source>
</evidence>